<proteinExistence type="predicted"/>
<evidence type="ECO:0008006" key="3">
    <source>
        <dbReference type="Google" id="ProtNLM"/>
    </source>
</evidence>
<gene>
    <name evidence="1" type="ORF">Tco_0894975</name>
</gene>
<accession>A0ABQ5CFW9</accession>
<sequence length="375" mass="43841">MSTQQDIYAAGFENCPHMLNKENYVHWSSCLLRYANSRPNGMLIYNSIMNGPYVRRMIPELGYADREVPVKDDDQAIQTILLGLPDDIYAVFDSCETVQEIWFTSTDGESIESYYHHFLKLRNDFKRNKHFPKKIASNLKFLENLQPEWSRHVTIIHQTKDSHTADYTQFYDFLKYNQKKVDDLRAERLAKTHDPLALMANSNNPFNYLVFHQDQPSSSTYMQQPMTNPEDIIDPINAMNMALVLMAKPVPKTALLCLTKRTMFHGHHVFSGDVDREVLVNETFHEQTDDELTEKELKQAKFDDQAILTILLGLPEDIYADVDSFETAQEIWLRVQQMMKGSDIRIQEKKAKLFNEWERFTSTNGESIESYYHHF</sequence>
<dbReference type="EMBL" id="BQNB010014183">
    <property type="protein sequence ID" value="GJT25038.1"/>
    <property type="molecule type" value="Genomic_DNA"/>
</dbReference>
<name>A0ABQ5CFW9_9ASTR</name>
<organism evidence="1 2">
    <name type="scientific">Tanacetum coccineum</name>
    <dbReference type="NCBI Taxonomy" id="301880"/>
    <lineage>
        <taxon>Eukaryota</taxon>
        <taxon>Viridiplantae</taxon>
        <taxon>Streptophyta</taxon>
        <taxon>Embryophyta</taxon>
        <taxon>Tracheophyta</taxon>
        <taxon>Spermatophyta</taxon>
        <taxon>Magnoliopsida</taxon>
        <taxon>eudicotyledons</taxon>
        <taxon>Gunneridae</taxon>
        <taxon>Pentapetalae</taxon>
        <taxon>asterids</taxon>
        <taxon>campanulids</taxon>
        <taxon>Asterales</taxon>
        <taxon>Asteraceae</taxon>
        <taxon>Asteroideae</taxon>
        <taxon>Anthemideae</taxon>
        <taxon>Anthemidinae</taxon>
        <taxon>Tanacetum</taxon>
    </lineage>
</organism>
<reference evidence="1" key="2">
    <citation type="submission" date="2022-01" db="EMBL/GenBank/DDBJ databases">
        <authorList>
            <person name="Yamashiro T."/>
            <person name="Shiraishi A."/>
            <person name="Satake H."/>
            <person name="Nakayama K."/>
        </authorList>
    </citation>
    <scope>NUCLEOTIDE SEQUENCE</scope>
</reference>
<comment type="caution">
    <text evidence="1">The sequence shown here is derived from an EMBL/GenBank/DDBJ whole genome shotgun (WGS) entry which is preliminary data.</text>
</comment>
<protein>
    <recommendedName>
        <fullName evidence="3">Gag-Pol polyprotein</fullName>
    </recommendedName>
</protein>
<evidence type="ECO:0000313" key="1">
    <source>
        <dbReference type="EMBL" id="GJT25038.1"/>
    </source>
</evidence>
<reference evidence="1" key="1">
    <citation type="journal article" date="2022" name="Int. J. Mol. Sci.">
        <title>Draft Genome of Tanacetum Coccineum: Genomic Comparison of Closely Related Tanacetum-Family Plants.</title>
        <authorList>
            <person name="Yamashiro T."/>
            <person name="Shiraishi A."/>
            <person name="Nakayama K."/>
            <person name="Satake H."/>
        </authorList>
    </citation>
    <scope>NUCLEOTIDE SEQUENCE</scope>
</reference>
<dbReference type="Proteomes" id="UP001151760">
    <property type="component" value="Unassembled WGS sequence"/>
</dbReference>
<keyword evidence="2" id="KW-1185">Reference proteome</keyword>
<evidence type="ECO:0000313" key="2">
    <source>
        <dbReference type="Proteomes" id="UP001151760"/>
    </source>
</evidence>